<proteinExistence type="predicted"/>
<accession>A0ABW7VZB3</accession>
<evidence type="ECO:0000256" key="1">
    <source>
        <dbReference type="SAM" id="MobiDB-lite"/>
    </source>
</evidence>
<protein>
    <submittedName>
        <fullName evidence="2">DUF3558 domain-containing protein</fullName>
    </submittedName>
</protein>
<comment type="caution">
    <text evidence="2">The sequence shown here is derived from an EMBL/GenBank/DDBJ whole genome shotgun (WGS) entry which is preliminary data.</text>
</comment>
<feature type="region of interest" description="Disordered" evidence="1">
    <location>
        <begin position="25"/>
        <end position="48"/>
    </location>
</feature>
<evidence type="ECO:0000313" key="2">
    <source>
        <dbReference type="EMBL" id="MFI2231884.1"/>
    </source>
</evidence>
<dbReference type="EMBL" id="JBIRYL010000004">
    <property type="protein sequence ID" value="MFI2231884.1"/>
    <property type="molecule type" value="Genomic_DNA"/>
</dbReference>
<gene>
    <name evidence="2" type="ORF">ACH49Z_18740</name>
</gene>
<dbReference type="PROSITE" id="PS51257">
    <property type="entry name" value="PROKAR_LIPOPROTEIN"/>
    <property type="match status" value="1"/>
</dbReference>
<organism evidence="2 3">
    <name type="scientific">Nocardia testacea</name>
    <dbReference type="NCBI Taxonomy" id="248551"/>
    <lineage>
        <taxon>Bacteria</taxon>
        <taxon>Bacillati</taxon>
        <taxon>Actinomycetota</taxon>
        <taxon>Actinomycetes</taxon>
        <taxon>Mycobacteriales</taxon>
        <taxon>Nocardiaceae</taxon>
        <taxon>Nocardia</taxon>
    </lineage>
</organism>
<dbReference type="Proteomes" id="UP001611494">
    <property type="component" value="Unassembled WGS sequence"/>
</dbReference>
<sequence length="188" mass="19645">MVATAGRGRLIVALVCGAVLTLTGCESSTDSATPTETSESPSLAANVPAGFDPCTDIPQSVLDSEGLEQKIPDSSDLSSGVKRQGCMWVQTDGYAASIVTTNVTLDMVRGKNFPEATEFTIGSRRALSTRQLEAHAEESCYVNVEMTGGSLEFGLTNSSSNRKTGHLNTCDLARTLAEKVAPTIPVGA</sequence>
<evidence type="ECO:0000313" key="3">
    <source>
        <dbReference type="Proteomes" id="UP001611494"/>
    </source>
</evidence>
<keyword evidence="3" id="KW-1185">Reference proteome</keyword>
<dbReference type="RefSeq" id="WP_083872781.1">
    <property type="nucleotide sequence ID" value="NZ_JBIRYL010000004.1"/>
</dbReference>
<feature type="compositionally biased region" description="Low complexity" evidence="1">
    <location>
        <begin position="26"/>
        <end position="42"/>
    </location>
</feature>
<dbReference type="Pfam" id="PF12079">
    <property type="entry name" value="DUF3558"/>
    <property type="match status" value="1"/>
</dbReference>
<reference evidence="2 3" key="1">
    <citation type="submission" date="2024-10" db="EMBL/GenBank/DDBJ databases">
        <title>The Natural Products Discovery Center: Release of the First 8490 Sequenced Strains for Exploring Actinobacteria Biosynthetic Diversity.</title>
        <authorList>
            <person name="Kalkreuter E."/>
            <person name="Kautsar S.A."/>
            <person name="Yang D."/>
            <person name="Bader C.D."/>
            <person name="Teijaro C.N."/>
            <person name="Fluegel L."/>
            <person name="Davis C.M."/>
            <person name="Simpson J.R."/>
            <person name="Lauterbach L."/>
            <person name="Steele A.D."/>
            <person name="Gui C."/>
            <person name="Meng S."/>
            <person name="Li G."/>
            <person name="Viehrig K."/>
            <person name="Ye F."/>
            <person name="Su P."/>
            <person name="Kiefer A.F."/>
            <person name="Nichols A."/>
            <person name="Cepeda A.J."/>
            <person name="Yan W."/>
            <person name="Fan B."/>
            <person name="Jiang Y."/>
            <person name="Adhikari A."/>
            <person name="Zheng C.-J."/>
            <person name="Schuster L."/>
            <person name="Cowan T.M."/>
            <person name="Smanski M.J."/>
            <person name="Chevrette M.G."/>
            <person name="De Carvalho L.P.S."/>
            <person name="Shen B."/>
        </authorList>
    </citation>
    <scope>NUCLEOTIDE SEQUENCE [LARGE SCALE GENOMIC DNA]</scope>
    <source>
        <strain evidence="2 3">NPDC019377</strain>
    </source>
</reference>
<name>A0ABW7VZB3_9NOCA</name>
<dbReference type="InterPro" id="IPR024520">
    <property type="entry name" value="DUF3558"/>
</dbReference>